<evidence type="ECO:0000259" key="8">
    <source>
        <dbReference type="Pfam" id="PF01529"/>
    </source>
</evidence>
<dbReference type="EC" id="2.3.1.225" evidence="7"/>
<feature type="transmembrane region" description="Helical" evidence="7">
    <location>
        <begin position="242"/>
        <end position="260"/>
    </location>
</feature>
<comment type="domain">
    <text evidence="7">The DHHC domain is required for palmitoyltransferase activity.</text>
</comment>
<feature type="transmembrane region" description="Helical" evidence="7">
    <location>
        <begin position="192"/>
        <end position="210"/>
    </location>
</feature>
<feature type="transmembrane region" description="Helical" evidence="7">
    <location>
        <begin position="26"/>
        <end position="47"/>
    </location>
</feature>
<evidence type="ECO:0000256" key="4">
    <source>
        <dbReference type="ARBA" id="ARBA00022989"/>
    </source>
</evidence>
<dbReference type="EMBL" id="CAMPGE010015339">
    <property type="protein sequence ID" value="CAI2373969.1"/>
    <property type="molecule type" value="Genomic_DNA"/>
</dbReference>
<dbReference type="GO" id="GO:0019706">
    <property type="term" value="F:protein-cysteine S-palmitoyltransferase activity"/>
    <property type="evidence" value="ECO:0007669"/>
    <property type="project" value="UniProtKB-EC"/>
</dbReference>
<reference evidence="9" key="1">
    <citation type="submission" date="2023-07" db="EMBL/GenBank/DDBJ databases">
        <authorList>
            <consortium name="AG Swart"/>
            <person name="Singh M."/>
            <person name="Singh A."/>
            <person name="Seah K."/>
            <person name="Emmerich C."/>
        </authorList>
    </citation>
    <scope>NUCLEOTIDE SEQUENCE</scope>
    <source>
        <strain evidence="9">DP1</strain>
    </source>
</reference>
<evidence type="ECO:0000256" key="1">
    <source>
        <dbReference type="ARBA" id="ARBA00004141"/>
    </source>
</evidence>
<gene>
    <name evidence="9" type="ORF">ECRASSUSDP1_LOCUS15318</name>
</gene>
<accession>A0AAD2CXL6</accession>
<comment type="similarity">
    <text evidence="7">Belongs to the DHHC palmitoyltransferase family.</text>
</comment>
<feature type="transmembrane region" description="Helical" evidence="7">
    <location>
        <begin position="67"/>
        <end position="85"/>
    </location>
</feature>
<evidence type="ECO:0000256" key="5">
    <source>
        <dbReference type="ARBA" id="ARBA00023136"/>
    </source>
</evidence>
<comment type="catalytic activity">
    <reaction evidence="7">
        <text>L-cysteinyl-[protein] + hexadecanoyl-CoA = S-hexadecanoyl-L-cysteinyl-[protein] + CoA</text>
        <dbReference type="Rhea" id="RHEA:36683"/>
        <dbReference type="Rhea" id="RHEA-COMP:10131"/>
        <dbReference type="Rhea" id="RHEA-COMP:11032"/>
        <dbReference type="ChEBI" id="CHEBI:29950"/>
        <dbReference type="ChEBI" id="CHEBI:57287"/>
        <dbReference type="ChEBI" id="CHEBI:57379"/>
        <dbReference type="ChEBI" id="CHEBI:74151"/>
        <dbReference type="EC" id="2.3.1.225"/>
    </reaction>
</comment>
<sequence length="334" mass="39469">MEKEEKATSTPYGRKRGKPFNYLHKLIKLCAFLIMAICYYHHTFWMLPMYYEGDPHKEWKMKIEMALVYLSLTILISTFIIVGIVEPGYTFKQEEKIITDKAFERLKMLSKEANRIKGEKELDTYVKDHNKRIDVPMAEFKDNYNYSLFCKKCNIYRYPRTHHCSVCNTCVFLMDHHCVWLDNCVGVNNMRYFLAFLCVAPLSTLYYNIYAFPHYFEIMWENGSVMSIEALFTTTGSDLFEMTAYHLGLAVTIVLGFYFVKIIHGMSKGTSSLERLRDETDNTYHIEFNKAWDSVFGRTLFPMSFVLAPWMTSQKHIDIIMKDYYRFDKVEVTS</sequence>
<keyword evidence="3 7" id="KW-0812">Transmembrane</keyword>
<organism evidence="9 10">
    <name type="scientific">Euplotes crassus</name>
    <dbReference type="NCBI Taxonomy" id="5936"/>
    <lineage>
        <taxon>Eukaryota</taxon>
        <taxon>Sar</taxon>
        <taxon>Alveolata</taxon>
        <taxon>Ciliophora</taxon>
        <taxon>Intramacronucleata</taxon>
        <taxon>Spirotrichea</taxon>
        <taxon>Hypotrichia</taxon>
        <taxon>Euplotida</taxon>
        <taxon>Euplotidae</taxon>
        <taxon>Moneuplotes</taxon>
    </lineage>
</organism>
<keyword evidence="5 7" id="KW-0472">Membrane</keyword>
<dbReference type="InterPro" id="IPR039859">
    <property type="entry name" value="PFA4/ZDH16/20/ERF2-like"/>
</dbReference>
<name>A0AAD2CXL6_EUPCR</name>
<evidence type="ECO:0000256" key="7">
    <source>
        <dbReference type="RuleBase" id="RU079119"/>
    </source>
</evidence>
<keyword evidence="4 7" id="KW-1133">Transmembrane helix</keyword>
<evidence type="ECO:0000313" key="9">
    <source>
        <dbReference type="EMBL" id="CAI2373969.1"/>
    </source>
</evidence>
<keyword evidence="6 7" id="KW-0012">Acyltransferase</keyword>
<comment type="subcellular location">
    <subcellularLocation>
        <location evidence="1">Membrane</location>
        <topology evidence="1">Multi-pass membrane protein</topology>
    </subcellularLocation>
</comment>
<proteinExistence type="inferred from homology"/>
<evidence type="ECO:0000256" key="2">
    <source>
        <dbReference type="ARBA" id="ARBA00022679"/>
    </source>
</evidence>
<dbReference type="PANTHER" id="PTHR12246">
    <property type="entry name" value="PALMITOYLTRANSFERASE ZDHHC16"/>
    <property type="match status" value="1"/>
</dbReference>
<keyword evidence="10" id="KW-1185">Reference proteome</keyword>
<protein>
    <recommendedName>
        <fullName evidence="7">Palmitoyltransferase</fullName>
        <ecNumber evidence="7">2.3.1.225</ecNumber>
    </recommendedName>
</protein>
<keyword evidence="2 7" id="KW-0808">Transferase</keyword>
<dbReference type="Pfam" id="PF01529">
    <property type="entry name" value="DHHC"/>
    <property type="match status" value="1"/>
</dbReference>
<comment type="caution">
    <text evidence="9">The sequence shown here is derived from an EMBL/GenBank/DDBJ whole genome shotgun (WGS) entry which is preliminary data.</text>
</comment>
<evidence type="ECO:0000256" key="3">
    <source>
        <dbReference type="ARBA" id="ARBA00022692"/>
    </source>
</evidence>
<dbReference type="InterPro" id="IPR001594">
    <property type="entry name" value="Palmitoyltrfase_DHHC"/>
</dbReference>
<dbReference type="AlphaFoldDB" id="A0AAD2CXL6"/>
<dbReference type="Proteomes" id="UP001295684">
    <property type="component" value="Unassembled WGS sequence"/>
</dbReference>
<feature type="domain" description="Palmitoyltransferase DHHC" evidence="8">
    <location>
        <begin position="146"/>
        <end position="277"/>
    </location>
</feature>
<evidence type="ECO:0000313" key="10">
    <source>
        <dbReference type="Proteomes" id="UP001295684"/>
    </source>
</evidence>
<dbReference type="PROSITE" id="PS50216">
    <property type="entry name" value="DHHC"/>
    <property type="match status" value="1"/>
</dbReference>
<evidence type="ECO:0000256" key="6">
    <source>
        <dbReference type="ARBA" id="ARBA00023315"/>
    </source>
</evidence>
<dbReference type="GO" id="GO:0016020">
    <property type="term" value="C:membrane"/>
    <property type="evidence" value="ECO:0007669"/>
    <property type="project" value="UniProtKB-SubCell"/>
</dbReference>